<keyword evidence="2" id="KW-0067">ATP-binding</keyword>
<evidence type="ECO:0000256" key="6">
    <source>
        <dbReference type="ARBA" id="ARBA00023163"/>
    </source>
</evidence>
<dbReference type="InterPro" id="IPR011006">
    <property type="entry name" value="CheY-like_superfamily"/>
</dbReference>
<keyword evidence="7" id="KW-0597">Phosphoprotein</keyword>
<dbReference type="PROSITE" id="PS00676">
    <property type="entry name" value="SIGMA54_INTERACT_2"/>
    <property type="match status" value="1"/>
</dbReference>
<dbReference type="InterPro" id="IPR002078">
    <property type="entry name" value="Sigma_54_int"/>
</dbReference>
<dbReference type="Gene3D" id="1.10.10.60">
    <property type="entry name" value="Homeodomain-like"/>
    <property type="match status" value="1"/>
</dbReference>
<proteinExistence type="predicted"/>
<dbReference type="SUPFAM" id="SSF46689">
    <property type="entry name" value="Homeodomain-like"/>
    <property type="match status" value="1"/>
</dbReference>
<dbReference type="PANTHER" id="PTHR32071">
    <property type="entry name" value="TRANSCRIPTIONAL REGULATORY PROTEIN"/>
    <property type="match status" value="1"/>
</dbReference>
<reference evidence="10" key="1">
    <citation type="journal article" date="2020" name="mSystems">
        <title>Genome- and Community-Level Interaction Insights into Carbon Utilization and Element Cycling Functions of Hydrothermarchaeota in Hydrothermal Sediment.</title>
        <authorList>
            <person name="Zhou Z."/>
            <person name="Liu Y."/>
            <person name="Xu W."/>
            <person name="Pan J."/>
            <person name="Luo Z.H."/>
            <person name="Li M."/>
        </authorList>
    </citation>
    <scope>NUCLEOTIDE SEQUENCE [LARGE SCALE GENOMIC DNA]</scope>
    <source>
        <strain evidence="10">SpSt-767</strain>
    </source>
</reference>
<keyword evidence="1" id="KW-0547">Nucleotide-binding</keyword>
<dbReference type="Pfam" id="PF00072">
    <property type="entry name" value="Response_reg"/>
    <property type="match status" value="1"/>
</dbReference>
<evidence type="ECO:0000313" key="10">
    <source>
        <dbReference type="EMBL" id="HHS29623.1"/>
    </source>
</evidence>
<dbReference type="Pfam" id="PF25601">
    <property type="entry name" value="AAA_lid_14"/>
    <property type="match status" value="1"/>
</dbReference>
<evidence type="ECO:0000259" key="9">
    <source>
        <dbReference type="PROSITE" id="PS50110"/>
    </source>
</evidence>
<dbReference type="SMART" id="SM00448">
    <property type="entry name" value="REC"/>
    <property type="match status" value="1"/>
</dbReference>
<dbReference type="SMART" id="SM00382">
    <property type="entry name" value="AAA"/>
    <property type="match status" value="1"/>
</dbReference>
<protein>
    <submittedName>
        <fullName evidence="10">Sigma-54-dependent Fis family transcriptional regulator</fullName>
    </submittedName>
</protein>
<dbReference type="GO" id="GO:0000160">
    <property type="term" value="P:phosphorelay signal transduction system"/>
    <property type="evidence" value="ECO:0007669"/>
    <property type="project" value="InterPro"/>
</dbReference>
<dbReference type="GO" id="GO:0006355">
    <property type="term" value="P:regulation of DNA-templated transcription"/>
    <property type="evidence" value="ECO:0007669"/>
    <property type="project" value="InterPro"/>
</dbReference>
<dbReference type="InterPro" id="IPR001789">
    <property type="entry name" value="Sig_transdc_resp-reg_receiver"/>
</dbReference>
<evidence type="ECO:0000256" key="1">
    <source>
        <dbReference type="ARBA" id="ARBA00022741"/>
    </source>
</evidence>
<dbReference type="PROSITE" id="PS50045">
    <property type="entry name" value="SIGMA54_INTERACT_4"/>
    <property type="match status" value="1"/>
</dbReference>
<keyword evidence="6" id="KW-0804">Transcription</keyword>
<dbReference type="CDD" id="cd00009">
    <property type="entry name" value="AAA"/>
    <property type="match status" value="1"/>
</dbReference>
<evidence type="ECO:0000256" key="5">
    <source>
        <dbReference type="ARBA" id="ARBA00023159"/>
    </source>
</evidence>
<sequence>MSVILVVDDDAPTREALATGLKKLGHEIITAASGSEALEEVRRQTVDLAIIDLKLPDMEGTNLFEALRIIRPEAIAIMISGAATVNDAVTALKKGIYDFITKDFRMHELRKVVSKALETQEILAENQRLRQALQDRSPTGRLIGRSEALLKVIHLVNQIAPVKSTVLLSGESGVGKELVAEAIHFQSPRRDRPFVKLNCGVLTEGLIESELFGHEKGAFTGAIQQRKGRFELADTGTIFLDEISEIPPATQVKLLRVLQEGEFERVGGSQTLKVDVRVIAATNVDLEAAVAEGRFRKDLYYRLNVIHLAIPPLRDRQEDIPLLALHFLDKFCLENKRATMGISPEAMAALKSHYWPGNVRELQNVVERAVALCQGNMIEVADLPDEVRRHSPESGQITIPVGASMEQIERLAITQTLKKTGGDKELTARLLGIGLATLYRRLKDMETQESVPEES</sequence>
<dbReference type="PROSITE" id="PS50110">
    <property type="entry name" value="RESPONSE_REGULATORY"/>
    <property type="match status" value="1"/>
</dbReference>
<dbReference type="FunFam" id="1.10.8.60:FF:000014">
    <property type="entry name" value="DNA-binding transcriptional regulator NtrC"/>
    <property type="match status" value="1"/>
</dbReference>
<evidence type="ECO:0000256" key="7">
    <source>
        <dbReference type="PROSITE-ProRule" id="PRU00169"/>
    </source>
</evidence>
<dbReference type="PROSITE" id="PS00688">
    <property type="entry name" value="SIGMA54_INTERACT_3"/>
    <property type="match status" value="1"/>
</dbReference>
<dbReference type="SUPFAM" id="SSF52540">
    <property type="entry name" value="P-loop containing nucleoside triphosphate hydrolases"/>
    <property type="match status" value="1"/>
</dbReference>
<keyword evidence="4" id="KW-0238">DNA-binding</keyword>
<feature type="domain" description="Sigma-54 factor interaction" evidence="8">
    <location>
        <begin position="142"/>
        <end position="371"/>
    </location>
</feature>
<dbReference type="EMBL" id="DTGR01000132">
    <property type="protein sequence ID" value="HHS29623.1"/>
    <property type="molecule type" value="Genomic_DNA"/>
</dbReference>
<dbReference type="InterPro" id="IPR025943">
    <property type="entry name" value="Sigma_54_int_dom_ATP-bd_2"/>
</dbReference>
<evidence type="ECO:0000256" key="4">
    <source>
        <dbReference type="ARBA" id="ARBA00023125"/>
    </source>
</evidence>
<dbReference type="SUPFAM" id="SSF52172">
    <property type="entry name" value="CheY-like"/>
    <property type="match status" value="1"/>
</dbReference>
<keyword evidence="5" id="KW-0010">Activator</keyword>
<dbReference type="Gene3D" id="3.40.50.300">
    <property type="entry name" value="P-loop containing nucleotide triphosphate hydrolases"/>
    <property type="match status" value="1"/>
</dbReference>
<dbReference type="InterPro" id="IPR025662">
    <property type="entry name" value="Sigma_54_int_dom_ATP-bd_1"/>
</dbReference>
<dbReference type="InterPro" id="IPR002197">
    <property type="entry name" value="HTH_Fis"/>
</dbReference>
<dbReference type="InterPro" id="IPR027417">
    <property type="entry name" value="P-loop_NTPase"/>
</dbReference>
<name>A0A7V6A4C1_9BACT</name>
<feature type="modified residue" description="4-aspartylphosphate" evidence="7">
    <location>
        <position position="52"/>
    </location>
</feature>
<dbReference type="GO" id="GO:0005524">
    <property type="term" value="F:ATP binding"/>
    <property type="evidence" value="ECO:0007669"/>
    <property type="project" value="UniProtKB-KW"/>
</dbReference>
<evidence type="ECO:0000256" key="3">
    <source>
        <dbReference type="ARBA" id="ARBA00023015"/>
    </source>
</evidence>
<comment type="caution">
    <text evidence="10">The sequence shown here is derived from an EMBL/GenBank/DDBJ whole genome shotgun (WGS) entry which is preliminary data.</text>
</comment>
<dbReference type="Gene3D" id="3.40.50.2300">
    <property type="match status" value="1"/>
</dbReference>
<dbReference type="Pfam" id="PF00158">
    <property type="entry name" value="Sigma54_activat"/>
    <property type="match status" value="1"/>
</dbReference>
<dbReference type="InterPro" id="IPR058031">
    <property type="entry name" value="AAA_lid_NorR"/>
</dbReference>
<dbReference type="GO" id="GO:0043565">
    <property type="term" value="F:sequence-specific DNA binding"/>
    <property type="evidence" value="ECO:0007669"/>
    <property type="project" value="InterPro"/>
</dbReference>
<feature type="domain" description="Response regulatory" evidence="9">
    <location>
        <begin position="3"/>
        <end position="117"/>
    </location>
</feature>
<accession>A0A7V6A4C1</accession>
<evidence type="ECO:0000259" key="8">
    <source>
        <dbReference type="PROSITE" id="PS50045"/>
    </source>
</evidence>
<dbReference type="FunFam" id="3.40.50.300:FF:000006">
    <property type="entry name" value="DNA-binding transcriptional regulator NtrC"/>
    <property type="match status" value="1"/>
</dbReference>
<organism evidence="10">
    <name type="scientific">Desulfobacca acetoxidans</name>
    <dbReference type="NCBI Taxonomy" id="60893"/>
    <lineage>
        <taxon>Bacteria</taxon>
        <taxon>Pseudomonadati</taxon>
        <taxon>Thermodesulfobacteriota</taxon>
        <taxon>Desulfobaccia</taxon>
        <taxon>Desulfobaccales</taxon>
        <taxon>Desulfobaccaceae</taxon>
        <taxon>Desulfobacca</taxon>
    </lineage>
</organism>
<dbReference type="InterPro" id="IPR009057">
    <property type="entry name" value="Homeodomain-like_sf"/>
</dbReference>
<dbReference type="Gene3D" id="1.10.8.60">
    <property type="match status" value="1"/>
</dbReference>
<dbReference type="InterPro" id="IPR025944">
    <property type="entry name" value="Sigma_54_int_dom_CS"/>
</dbReference>
<dbReference type="PROSITE" id="PS00675">
    <property type="entry name" value="SIGMA54_INTERACT_1"/>
    <property type="match status" value="1"/>
</dbReference>
<dbReference type="InterPro" id="IPR003593">
    <property type="entry name" value="AAA+_ATPase"/>
</dbReference>
<dbReference type="Pfam" id="PF02954">
    <property type="entry name" value="HTH_8"/>
    <property type="match status" value="1"/>
</dbReference>
<evidence type="ECO:0000256" key="2">
    <source>
        <dbReference type="ARBA" id="ARBA00022840"/>
    </source>
</evidence>
<keyword evidence="3" id="KW-0805">Transcription regulation</keyword>
<dbReference type="AlphaFoldDB" id="A0A7V6A4C1"/>
<gene>
    <name evidence="10" type="ORF">ENV52_07985</name>
</gene>